<feature type="compositionally biased region" description="Acidic residues" evidence="1">
    <location>
        <begin position="256"/>
        <end position="265"/>
    </location>
</feature>
<evidence type="ECO:0000256" key="1">
    <source>
        <dbReference type="SAM" id="MobiDB-lite"/>
    </source>
</evidence>
<reference evidence="2" key="1">
    <citation type="journal article" date="2019" name="bioRxiv">
        <title>The Genome of the Zebra Mussel, Dreissena polymorpha: A Resource for Invasive Species Research.</title>
        <authorList>
            <person name="McCartney M.A."/>
            <person name="Auch B."/>
            <person name="Kono T."/>
            <person name="Mallez S."/>
            <person name="Zhang Y."/>
            <person name="Obille A."/>
            <person name="Becker A."/>
            <person name="Abrahante J.E."/>
            <person name="Garbe J."/>
            <person name="Badalamenti J.P."/>
            <person name="Herman A."/>
            <person name="Mangelson H."/>
            <person name="Liachko I."/>
            <person name="Sullivan S."/>
            <person name="Sone E.D."/>
            <person name="Koren S."/>
            <person name="Silverstein K.A.T."/>
            <person name="Beckman K.B."/>
            <person name="Gohl D.M."/>
        </authorList>
    </citation>
    <scope>NUCLEOTIDE SEQUENCE</scope>
    <source>
        <strain evidence="2">Duluth1</strain>
        <tissue evidence="2">Whole animal</tissue>
    </source>
</reference>
<feature type="region of interest" description="Disordered" evidence="1">
    <location>
        <begin position="296"/>
        <end position="357"/>
    </location>
</feature>
<keyword evidence="3" id="KW-1185">Reference proteome</keyword>
<feature type="compositionally biased region" description="Low complexity" evidence="1">
    <location>
        <begin position="114"/>
        <end position="125"/>
    </location>
</feature>
<feature type="region of interest" description="Disordered" evidence="1">
    <location>
        <begin position="245"/>
        <end position="283"/>
    </location>
</feature>
<feature type="region of interest" description="Disordered" evidence="1">
    <location>
        <begin position="69"/>
        <end position="125"/>
    </location>
</feature>
<name>A0A9D4LM96_DREPO</name>
<organism evidence="2 3">
    <name type="scientific">Dreissena polymorpha</name>
    <name type="common">Zebra mussel</name>
    <name type="synonym">Mytilus polymorpha</name>
    <dbReference type="NCBI Taxonomy" id="45954"/>
    <lineage>
        <taxon>Eukaryota</taxon>
        <taxon>Metazoa</taxon>
        <taxon>Spiralia</taxon>
        <taxon>Lophotrochozoa</taxon>
        <taxon>Mollusca</taxon>
        <taxon>Bivalvia</taxon>
        <taxon>Autobranchia</taxon>
        <taxon>Heteroconchia</taxon>
        <taxon>Euheterodonta</taxon>
        <taxon>Imparidentia</taxon>
        <taxon>Neoheterodontei</taxon>
        <taxon>Myida</taxon>
        <taxon>Dreissenoidea</taxon>
        <taxon>Dreissenidae</taxon>
        <taxon>Dreissena</taxon>
    </lineage>
</organism>
<feature type="compositionally biased region" description="Basic and acidic residues" evidence="1">
    <location>
        <begin position="315"/>
        <end position="325"/>
    </location>
</feature>
<feature type="compositionally biased region" description="Basic residues" evidence="1">
    <location>
        <begin position="302"/>
        <end position="311"/>
    </location>
</feature>
<gene>
    <name evidence="2" type="ORF">DPMN_023442</name>
</gene>
<feature type="region of interest" description="Disordered" evidence="1">
    <location>
        <begin position="387"/>
        <end position="413"/>
    </location>
</feature>
<dbReference type="EMBL" id="JAIWYP010000002">
    <property type="protein sequence ID" value="KAH3860541.1"/>
    <property type="molecule type" value="Genomic_DNA"/>
</dbReference>
<dbReference type="Proteomes" id="UP000828390">
    <property type="component" value="Unassembled WGS sequence"/>
</dbReference>
<dbReference type="AlphaFoldDB" id="A0A9D4LM96"/>
<evidence type="ECO:0000313" key="3">
    <source>
        <dbReference type="Proteomes" id="UP000828390"/>
    </source>
</evidence>
<feature type="compositionally biased region" description="Low complexity" evidence="1">
    <location>
        <begin position="272"/>
        <end position="283"/>
    </location>
</feature>
<evidence type="ECO:0000313" key="2">
    <source>
        <dbReference type="EMBL" id="KAH3860541.1"/>
    </source>
</evidence>
<feature type="compositionally biased region" description="Polar residues" evidence="1">
    <location>
        <begin position="76"/>
        <end position="89"/>
    </location>
</feature>
<protein>
    <submittedName>
        <fullName evidence="2">Uncharacterized protein</fullName>
    </submittedName>
</protein>
<accession>A0A9D4LM96</accession>
<proteinExistence type="predicted"/>
<feature type="compositionally biased region" description="Low complexity" evidence="1">
    <location>
        <begin position="331"/>
        <end position="341"/>
    </location>
</feature>
<comment type="caution">
    <text evidence="2">The sequence shown here is derived from an EMBL/GenBank/DDBJ whole genome shotgun (WGS) entry which is preliminary data.</text>
</comment>
<sequence>MRDLIRSIEDKQTEQALHGLLSLNSDNEYRTLIDGLDKDEVNLNRQEINHLSVAALQLLLKQRAECGPNYPRQRAHNSCTPPQHNSPRSDTPPPAHINLSCSTENERPLDLSDESSLSSSHDQQLSAMRASSLPLNLMTTASRAQMMGSILNMQSQLPFHLPHSPLAIKTEDRHLEERRSPYLPMFDSALMGSPHNHPAGLTPQSIAAQQFAVHQQMAAARQFIAQHQLAVSSASLDLRMAASTASRGMESRSYYNEDEEGEEEYSMGSDPSSNSTSKSVISQQSSLLDLRKVVKEEESIKHSRSPIKKRPYVPSDKDVDPEVVYKHSHLSTDSSSSSIRSYTPDRRSSSTEQSPLAAPYPAHLVPLSSSYNVAQPLHIDTSAHLHIDMRGPRPSSPRSYHEPTSPANFHRVISPELRPSREKLPSNSDHHTAVVAPIVQSRYSSHMNREDEMRLTVSLLTVKIHESFFQTFTFLKSRLDEMHFKLRNYHGGESMDSIINRLLATHHDKSNRFQVGFDCSNFSCYKPSFILTVIIIVFNARIQIQIIPYIFQMFVKAPLNRGCTRTPLYSLYSYLLYSCSNLCTSYFVI</sequence>
<reference evidence="2" key="2">
    <citation type="submission" date="2020-11" db="EMBL/GenBank/DDBJ databases">
        <authorList>
            <person name="McCartney M.A."/>
            <person name="Auch B."/>
            <person name="Kono T."/>
            <person name="Mallez S."/>
            <person name="Becker A."/>
            <person name="Gohl D.M."/>
            <person name="Silverstein K.A.T."/>
            <person name="Koren S."/>
            <person name="Bechman K.B."/>
            <person name="Herman A."/>
            <person name="Abrahante J.E."/>
            <person name="Garbe J."/>
        </authorList>
    </citation>
    <scope>NUCLEOTIDE SEQUENCE</scope>
    <source>
        <strain evidence="2">Duluth1</strain>
        <tissue evidence="2">Whole animal</tissue>
    </source>
</reference>